<organism evidence="1 2">
    <name type="scientific">Anaerosporobacter mobilis DSM 15930</name>
    <dbReference type="NCBI Taxonomy" id="1120996"/>
    <lineage>
        <taxon>Bacteria</taxon>
        <taxon>Bacillati</taxon>
        <taxon>Bacillota</taxon>
        <taxon>Clostridia</taxon>
        <taxon>Lachnospirales</taxon>
        <taxon>Lachnospiraceae</taxon>
        <taxon>Anaerosporobacter</taxon>
    </lineage>
</organism>
<proteinExistence type="predicted"/>
<evidence type="ECO:0000313" key="1">
    <source>
        <dbReference type="EMBL" id="SHM59116.1"/>
    </source>
</evidence>
<evidence type="ECO:0008006" key="3">
    <source>
        <dbReference type="Google" id="ProtNLM"/>
    </source>
</evidence>
<dbReference type="RefSeq" id="WP_330393788.1">
    <property type="nucleotide sequence ID" value="NZ_FRCP01000012.1"/>
</dbReference>
<reference evidence="1 2" key="1">
    <citation type="submission" date="2016-11" db="EMBL/GenBank/DDBJ databases">
        <authorList>
            <person name="Jaros S."/>
            <person name="Januszkiewicz K."/>
            <person name="Wedrychowicz H."/>
        </authorList>
    </citation>
    <scope>NUCLEOTIDE SEQUENCE [LARGE SCALE GENOMIC DNA]</scope>
    <source>
        <strain evidence="1 2">DSM 15930</strain>
    </source>
</reference>
<protein>
    <recommendedName>
        <fullName evidence="3">Carboxypeptidase regulatory-like domain-containing protein</fullName>
    </recommendedName>
</protein>
<dbReference type="STRING" id="1120996.SAMN02746066_02545"/>
<dbReference type="AlphaFoldDB" id="A0A1M7K1G5"/>
<name>A0A1M7K1G5_9FIRM</name>
<gene>
    <name evidence="1" type="ORF">SAMN02746066_02545</name>
</gene>
<accession>A0A1M7K1G5</accession>
<evidence type="ECO:0000313" key="2">
    <source>
        <dbReference type="Proteomes" id="UP000184038"/>
    </source>
</evidence>
<keyword evidence="2" id="KW-1185">Reference proteome</keyword>
<sequence>MRNYVYPAQMQTQSMGKLSVRVNSQANLRPIENATVKITRTGDPTNVLEEIQTNSVGRTETIELPAPPLDYSLEPESMQPYSEYTLVISAPGFEDMTVSGAQILPTVTALQSSQLLPIVQPETSELFVIAPHTLYYEYPPKIAEDEIKDVSNFNIVLDRVVVPEYVVVHDGPPSDNSAKNYYVLYRDYIKNVASSEIYATWPEATIQANVLAIMSFTLNRVYTEWYRNKGYSFTITSSTAFDHKWIPERNVFENISVVVDSIFNNYLSRPGVKQPILTQYCDGVRVQCPNWMT</sequence>
<dbReference type="Proteomes" id="UP000184038">
    <property type="component" value="Unassembled WGS sequence"/>
</dbReference>
<dbReference type="EMBL" id="FRCP01000012">
    <property type="protein sequence ID" value="SHM59116.1"/>
    <property type="molecule type" value="Genomic_DNA"/>
</dbReference>